<reference evidence="1" key="1">
    <citation type="journal article" date="2014" name="Front. Microbiol.">
        <title>High frequency of phylogenetically diverse reductive dehalogenase-homologous genes in deep subseafloor sedimentary metagenomes.</title>
        <authorList>
            <person name="Kawai M."/>
            <person name="Futagami T."/>
            <person name="Toyoda A."/>
            <person name="Takaki Y."/>
            <person name="Nishi S."/>
            <person name="Hori S."/>
            <person name="Arai W."/>
            <person name="Tsubouchi T."/>
            <person name="Morono Y."/>
            <person name="Uchiyama I."/>
            <person name="Ito T."/>
            <person name="Fujiyama A."/>
            <person name="Inagaki F."/>
            <person name="Takami H."/>
        </authorList>
    </citation>
    <scope>NUCLEOTIDE SEQUENCE</scope>
    <source>
        <strain evidence="1">Expedition CK06-06</strain>
    </source>
</reference>
<dbReference type="SUPFAM" id="SSF51735">
    <property type="entry name" value="NAD(P)-binding Rossmann-fold domains"/>
    <property type="match status" value="1"/>
</dbReference>
<dbReference type="Gene3D" id="3.40.50.720">
    <property type="entry name" value="NAD(P)-binding Rossmann-like Domain"/>
    <property type="match status" value="1"/>
</dbReference>
<gene>
    <name evidence="1" type="ORF">S01H1_16249</name>
</gene>
<protein>
    <recommendedName>
        <fullName evidence="2">Short-chain dehydrogenase/reductase SDR</fullName>
    </recommendedName>
</protein>
<dbReference type="AlphaFoldDB" id="X0TVL8"/>
<organism evidence="1">
    <name type="scientific">marine sediment metagenome</name>
    <dbReference type="NCBI Taxonomy" id="412755"/>
    <lineage>
        <taxon>unclassified sequences</taxon>
        <taxon>metagenomes</taxon>
        <taxon>ecological metagenomes</taxon>
    </lineage>
</organism>
<dbReference type="EMBL" id="BARS01008532">
    <property type="protein sequence ID" value="GAF80165.1"/>
    <property type="molecule type" value="Genomic_DNA"/>
</dbReference>
<evidence type="ECO:0008006" key="2">
    <source>
        <dbReference type="Google" id="ProtNLM"/>
    </source>
</evidence>
<dbReference type="InterPro" id="IPR002347">
    <property type="entry name" value="SDR_fam"/>
</dbReference>
<evidence type="ECO:0000313" key="1">
    <source>
        <dbReference type="EMBL" id="GAF80165.1"/>
    </source>
</evidence>
<proteinExistence type="predicted"/>
<feature type="non-terminal residue" evidence="1">
    <location>
        <position position="1"/>
    </location>
</feature>
<sequence>AVNVVIPGLLKTGASSHLSDEDFEKLAKGNLLGRIGTVEEVAAFIAHLATMKAVSGQVFNLDSRVHRWA</sequence>
<name>X0TVL8_9ZZZZ</name>
<comment type="caution">
    <text evidence="1">The sequence shown here is derived from an EMBL/GenBank/DDBJ whole genome shotgun (WGS) entry which is preliminary data.</text>
</comment>
<accession>X0TVL8</accession>
<dbReference type="InterPro" id="IPR036291">
    <property type="entry name" value="NAD(P)-bd_dom_sf"/>
</dbReference>
<dbReference type="Pfam" id="PF13561">
    <property type="entry name" value="adh_short_C2"/>
    <property type="match status" value="1"/>
</dbReference>